<protein>
    <recommendedName>
        <fullName evidence="3">Lipoprotein</fullName>
    </recommendedName>
</protein>
<comment type="caution">
    <text evidence="1">The sequence shown here is derived from an EMBL/GenBank/DDBJ whole genome shotgun (WGS) entry which is preliminary data.</text>
</comment>
<keyword evidence="2" id="KW-1185">Reference proteome</keyword>
<sequence>MKRKNGSVMVITLLSCFILSCICLACIELIKTNNDIVCTHENATKLEYDVKGGINLGYSKILEEVNNVLGSNDLEKNIENKFKDYFLGNNKINVIKSIEDLEVEDLKICVVNNDIYLDDNYIKLDLECRKENKKIKKIARCSFKINISLNEENKKRVYKYNYKEI</sequence>
<organism evidence="1 2">
    <name type="scientific">Paraclostridium ghonii</name>
    <dbReference type="NCBI Taxonomy" id="29358"/>
    <lineage>
        <taxon>Bacteria</taxon>
        <taxon>Bacillati</taxon>
        <taxon>Bacillota</taxon>
        <taxon>Clostridia</taxon>
        <taxon>Peptostreptococcales</taxon>
        <taxon>Peptostreptococcaceae</taxon>
        <taxon>Paraclostridium</taxon>
    </lineage>
</organism>
<gene>
    <name evidence="1" type="ORF">QOZ92_000188</name>
</gene>
<accession>A0ABU0MVZ3</accession>
<evidence type="ECO:0000313" key="1">
    <source>
        <dbReference type="EMBL" id="MDQ0555078.1"/>
    </source>
</evidence>
<dbReference type="EMBL" id="JAUSWG010000001">
    <property type="protein sequence ID" value="MDQ0555078.1"/>
    <property type="molecule type" value="Genomic_DNA"/>
</dbReference>
<dbReference type="Proteomes" id="UP001232584">
    <property type="component" value="Unassembled WGS sequence"/>
</dbReference>
<evidence type="ECO:0000313" key="2">
    <source>
        <dbReference type="Proteomes" id="UP001232584"/>
    </source>
</evidence>
<dbReference type="PROSITE" id="PS51257">
    <property type="entry name" value="PROKAR_LIPOPROTEIN"/>
    <property type="match status" value="1"/>
</dbReference>
<dbReference type="RefSeq" id="WP_307501623.1">
    <property type="nucleotide sequence ID" value="NZ_BAAACE010000026.1"/>
</dbReference>
<evidence type="ECO:0008006" key="3">
    <source>
        <dbReference type="Google" id="ProtNLM"/>
    </source>
</evidence>
<proteinExistence type="predicted"/>
<name>A0ABU0MVZ3_9FIRM</name>
<reference evidence="1 2" key="1">
    <citation type="submission" date="2023-07" db="EMBL/GenBank/DDBJ databases">
        <title>Genomic Encyclopedia of Type Strains, Phase IV (KMG-IV): sequencing the most valuable type-strain genomes for metagenomic binning, comparative biology and taxonomic classification.</title>
        <authorList>
            <person name="Goeker M."/>
        </authorList>
    </citation>
    <scope>NUCLEOTIDE SEQUENCE [LARGE SCALE GENOMIC DNA]</scope>
    <source>
        <strain evidence="1 2">DSM 15049</strain>
    </source>
</reference>